<dbReference type="GO" id="GO:0009279">
    <property type="term" value="C:cell outer membrane"/>
    <property type="evidence" value="ECO:0007669"/>
    <property type="project" value="UniProtKB-SubCell"/>
</dbReference>
<keyword evidence="3" id="KW-0732">Signal</keyword>
<proteinExistence type="inferred from homology"/>
<dbReference type="EMBL" id="JACRTI010000129">
    <property type="protein sequence ID" value="MBC8603971.1"/>
    <property type="molecule type" value="Genomic_DNA"/>
</dbReference>
<evidence type="ECO:0000256" key="4">
    <source>
        <dbReference type="ARBA" id="ARBA00023136"/>
    </source>
</evidence>
<dbReference type="Pfam" id="PF08842">
    <property type="entry name" value="Mfa2"/>
    <property type="match status" value="1"/>
</dbReference>
<dbReference type="EMBL" id="QREV01000129">
    <property type="protein sequence ID" value="RDU47286.1"/>
    <property type="molecule type" value="Genomic_DNA"/>
</dbReference>
<evidence type="ECO:0000313" key="11">
    <source>
        <dbReference type="Proteomes" id="UP000629596"/>
    </source>
</evidence>
<dbReference type="Proteomes" id="UP000256321">
    <property type="component" value="Unassembled WGS sequence"/>
</dbReference>
<keyword evidence="6" id="KW-0998">Cell outer membrane</keyword>
<name>A0A3D8H8I4_9BACT</name>
<dbReference type="InterPro" id="IPR014941">
    <property type="entry name" value="FimB/Mfa2/Mfa3"/>
</dbReference>
<protein>
    <submittedName>
        <fullName evidence="8">FimB/Mfa2 family fimbrial subunit</fullName>
    </submittedName>
</protein>
<evidence type="ECO:0000256" key="7">
    <source>
        <dbReference type="ARBA" id="ARBA00023288"/>
    </source>
</evidence>
<evidence type="ECO:0000256" key="5">
    <source>
        <dbReference type="ARBA" id="ARBA00023139"/>
    </source>
</evidence>
<dbReference type="RefSeq" id="WP_115501455.1">
    <property type="nucleotide sequence ID" value="NZ_JACRTI010000129.1"/>
</dbReference>
<reference evidence="8 11" key="2">
    <citation type="submission" date="2020-08" db="EMBL/GenBank/DDBJ databases">
        <title>Genome public.</title>
        <authorList>
            <person name="Liu C."/>
            <person name="Sun Q."/>
        </authorList>
    </citation>
    <scope>NUCLEOTIDE SEQUENCE [LARGE SCALE GENOMIC DNA]</scope>
    <source>
        <strain evidence="8 11">426_9</strain>
    </source>
</reference>
<evidence type="ECO:0000256" key="2">
    <source>
        <dbReference type="ARBA" id="ARBA00007248"/>
    </source>
</evidence>
<dbReference type="Gene3D" id="2.60.40.2100">
    <property type="match status" value="1"/>
</dbReference>
<evidence type="ECO:0000256" key="6">
    <source>
        <dbReference type="ARBA" id="ARBA00023237"/>
    </source>
</evidence>
<comment type="subcellular location">
    <subcellularLocation>
        <location evidence="1">Cell outer membrane</location>
    </subcellularLocation>
</comment>
<gene>
    <name evidence="9" type="ORF">DWU89_20440</name>
    <name evidence="8" type="ORF">H8784_19910</name>
</gene>
<keyword evidence="4" id="KW-0472">Membrane</keyword>
<organism evidence="9 10">
    <name type="scientific">Parabacteroides acidifaciens</name>
    <dbReference type="NCBI Taxonomy" id="2290935"/>
    <lineage>
        <taxon>Bacteria</taxon>
        <taxon>Pseudomonadati</taxon>
        <taxon>Bacteroidota</taxon>
        <taxon>Bacteroidia</taxon>
        <taxon>Bacteroidales</taxon>
        <taxon>Tannerellaceae</taxon>
        <taxon>Parabacteroides</taxon>
    </lineage>
</organism>
<reference evidence="9 10" key="1">
    <citation type="submission" date="2018-07" db="EMBL/GenBank/DDBJ databases">
        <title>Parabacteroides acidifaciens nov. sp., isolated from human feces.</title>
        <authorList>
            <person name="Wang Y.J."/>
        </authorList>
    </citation>
    <scope>NUCLEOTIDE SEQUENCE [LARGE SCALE GENOMIC DNA]</scope>
    <source>
        <strain evidence="9 10">426-9</strain>
    </source>
</reference>
<keyword evidence="5" id="KW-0564">Palmitate</keyword>
<dbReference type="AlphaFoldDB" id="A0A3D8H8I4"/>
<keyword evidence="11" id="KW-1185">Reference proteome</keyword>
<accession>A0A3D8H8I4</accession>
<evidence type="ECO:0000313" key="8">
    <source>
        <dbReference type="EMBL" id="MBC8603971.1"/>
    </source>
</evidence>
<comment type="caution">
    <text evidence="9">The sequence shown here is derived from an EMBL/GenBank/DDBJ whole genome shotgun (WGS) entry which is preliminary data.</text>
</comment>
<sequence length="269" mass="29836">QVPLNIEAPFSVILKAYSENQDITSRGDVKSTTLYVFDENNDFYKQITVDRDYLLQVKPVEISCPGSKKITVVAWAGLSNDSEEISNMNQANIISDLQVSLKNNNGVANSLPSDLFYGQVTVYRSATKAAAQELKIERKVSSMSILTKGVFKVFDSKEGNYYYKIKRTKSSFNCNGELTGSDIEYIIPATLNEKGNLTTGTFSILPTDNVTIELYRDDVMVLSSENVKNSENVPANEGEQTNIVFDLSRNNISVDVSDWGTVIQYVTVG</sequence>
<evidence type="ECO:0000313" key="9">
    <source>
        <dbReference type="EMBL" id="RDU47286.1"/>
    </source>
</evidence>
<evidence type="ECO:0000313" key="10">
    <source>
        <dbReference type="Proteomes" id="UP000256321"/>
    </source>
</evidence>
<keyword evidence="7" id="KW-0449">Lipoprotein</keyword>
<feature type="non-terminal residue" evidence="9">
    <location>
        <position position="1"/>
    </location>
</feature>
<evidence type="ECO:0000256" key="3">
    <source>
        <dbReference type="ARBA" id="ARBA00022729"/>
    </source>
</evidence>
<comment type="similarity">
    <text evidence="2">Belongs to the bacteroidetes fimbrillin superfamily. FimB/Mfa2 family.</text>
</comment>
<evidence type="ECO:0000256" key="1">
    <source>
        <dbReference type="ARBA" id="ARBA00004442"/>
    </source>
</evidence>
<dbReference type="Proteomes" id="UP000629596">
    <property type="component" value="Unassembled WGS sequence"/>
</dbReference>